<comment type="caution">
    <text evidence="8">The sequence shown here is derived from an EMBL/GenBank/DDBJ whole genome shotgun (WGS) entry which is preliminary data.</text>
</comment>
<dbReference type="PANTHER" id="PTHR24348">
    <property type="entry name" value="SERINE/THREONINE-PROTEIN KINASE UNC-51-RELATED"/>
    <property type="match status" value="1"/>
</dbReference>
<dbReference type="SMART" id="SM00220">
    <property type="entry name" value="S_TKc"/>
    <property type="match status" value="1"/>
</dbReference>
<feature type="binding site" evidence="5">
    <location>
        <position position="61"/>
    </location>
    <ligand>
        <name>ATP</name>
        <dbReference type="ChEBI" id="CHEBI:30616"/>
    </ligand>
</feature>
<dbReference type="Proteomes" id="UP001165289">
    <property type="component" value="Unassembled WGS sequence"/>
</dbReference>
<evidence type="ECO:0000256" key="3">
    <source>
        <dbReference type="ARBA" id="ARBA00022777"/>
    </source>
</evidence>
<dbReference type="InterPro" id="IPR011009">
    <property type="entry name" value="Kinase-like_dom_sf"/>
</dbReference>
<keyword evidence="6" id="KW-0175">Coiled coil</keyword>
<dbReference type="PROSITE" id="PS00107">
    <property type="entry name" value="PROTEIN_KINASE_ATP"/>
    <property type="match status" value="1"/>
</dbReference>
<name>A0AAV7JX93_9METZ</name>
<dbReference type="Gene3D" id="1.10.510.10">
    <property type="entry name" value="Transferase(Phosphotransferase) domain 1"/>
    <property type="match status" value="1"/>
</dbReference>
<dbReference type="EMBL" id="JAKMXF010000288">
    <property type="protein sequence ID" value="KAI6653333.1"/>
    <property type="molecule type" value="Genomic_DNA"/>
</dbReference>
<dbReference type="PANTHER" id="PTHR24348:SF22">
    <property type="entry name" value="NON-SPECIFIC SERINE_THREONINE PROTEIN KINASE"/>
    <property type="match status" value="1"/>
</dbReference>
<dbReference type="PROSITE" id="PS50011">
    <property type="entry name" value="PROTEIN_KINASE_DOM"/>
    <property type="match status" value="1"/>
</dbReference>
<keyword evidence="2 5" id="KW-0547">Nucleotide-binding</keyword>
<evidence type="ECO:0000313" key="9">
    <source>
        <dbReference type="Proteomes" id="UP001165289"/>
    </source>
</evidence>
<evidence type="ECO:0000256" key="5">
    <source>
        <dbReference type="PROSITE-ProRule" id="PRU10141"/>
    </source>
</evidence>
<sequence length="942" mass="107963">MLGKRMHIMALKELHKQNPAEFKGSGDFSWHQSSTTRLGKGAFGEVFLGYSDHESFQVAVKVVKEDFYKKEHKVYTNLKREIKIMEELISCEFVVRLMQVEEQKGLGMVLVMEICDCDLEEYLKKNEITEKQFRRFLKQLSIGIRAMHNLSIVHRDLKPQNILLKFPGADRRTRGQEQTNEWDIRLADFGYSRFYKENTGEFANRNIDMESLAGTPVFMAPEALYCVMYPGGSYDHTVDIWSVGALLYRVLVGKCGFFAPIQDILRILKAKGDAIAFTRHSRKTTYVRELPPEVDDILTPVFKDRMTWLIKRCLVVEATNRITYDAFFETVDDLVQTKIRLVSVHSGLESKIPYGDGPLLLSELRIVIHTDFNIQLDNIVIIRDTLQAESTITDQSDLDRFVNFSKSQQFGSSGKDPKLFLLDQSILSQMDPPLLPLLAYEELTEFLKSPERIEEVRTRDNIEFIPQIFSKLVKDIDLTADSQVSGLSAYIQYALGAKERHKNMRVKLNEELNPLRMRITYLTNQLTSYTDSLNLSYGEECVSFREMAAELESIRTHLEDSIAEIDADVIRRHGALMSDTERAPPLSVRDIIRPLLGECRALKRLQVAEQLARAKTIRMNIENRHQDMSVQIHYRLNSNCQVLSQFQNSKIALLALEKEMKEIHSIKINSINDKLQSILLAIIQTPKLTNQNPGSTQDNSDQSRRLQLKLSELERENKQLIESSTKLKVENEQLIGQLDKEREAKPIVQSVIDSANSKIAECSSWLDWLKGTLGVLEPPLEDQLSEEFQTADWEPTLGASCRELSRSVQRYPSSMLEQMKAEVGRKLTNEEARDPTSARFSVADFKKGSFVLFLPTKPMGPYKSVPKAFCIDNKQYFLHKDCYEYFKLKPEQSLATWLLGQATEEPIKDTAHHVCHYPAGRTGTEFFTIRANLHFSPVAKPN</sequence>
<gene>
    <name evidence="8" type="ORF">LOD99_3857</name>
</gene>
<dbReference type="GO" id="GO:0016020">
    <property type="term" value="C:membrane"/>
    <property type="evidence" value="ECO:0007669"/>
    <property type="project" value="TreeGrafter"/>
</dbReference>
<dbReference type="Pfam" id="PF00069">
    <property type="entry name" value="Pkinase"/>
    <property type="match status" value="1"/>
</dbReference>
<dbReference type="GO" id="GO:0010506">
    <property type="term" value="P:regulation of autophagy"/>
    <property type="evidence" value="ECO:0007669"/>
    <property type="project" value="InterPro"/>
</dbReference>
<dbReference type="GO" id="GO:0004674">
    <property type="term" value="F:protein serine/threonine kinase activity"/>
    <property type="evidence" value="ECO:0007669"/>
    <property type="project" value="InterPro"/>
</dbReference>
<dbReference type="GO" id="GO:0005776">
    <property type="term" value="C:autophagosome"/>
    <property type="evidence" value="ECO:0007669"/>
    <property type="project" value="TreeGrafter"/>
</dbReference>
<evidence type="ECO:0000256" key="4">
    <source>
        <dbReference type="ARBA" id="ARBA00022840"/>
    </source>
</evidence>
<feature type="coiled-coil region" evidence="6">
    <location>
        <begin position="696"/>
        <end position="730"/>
    </location>
</feature>
<keyword evidence="9" id="KW-1185">Reference proteome</keyword>
<evidence type="ECO:0000259" key="7">
    <source>
        <dbReference type="PROSITE" id="PS50011"/>
    </source>
</evidence>
<evidence type="ECO:0000313" key="8">
    <source>
        <dbReference type="EMBL" id="KAI6653333.1"/>
    </source>
</evidence>
<dbReference type="GO" id="GO:0000407">
    <property type="term" value="C:phagophore assembly site"/>
    <property type="evidence" value="ECO:0007669"/>
    <property type="project" value="TreeGrafter"/>
</dbReference>
<dbReference type="InterPro" id="IPR017441">
    <property type="entry name" value="Protein_kinase_ATP_BS"/>
</dbReference>
<keyword evidence="3 8" id="KW-0418">Kinase</keyword>
<dbReference type="AlphaFoldDB" id="A0AAV7JX93"/>
<keyword evidence="1" id="KW-0808">Transferase</keyword>
<dbReference type="InterPro" id="IPR000719">
    <property type="entry name" value="Prot_kinase_dom"/>
</dbReference>
<dbReference type="GO" id="GO:0000045">
    <property type="term" value="P:autophagosome assembly"/>
    <property type="evidence" value="ECO:0007669"/>
    <property type="project" value="TreeGrafter"/>
</dbReference>
<dbReference type="Gene3D" id="3.30.200.20">
    <property type="entry name" value="Phosphorylase Kinase, domain 1"/>
    <property type="match status" value="1"/>
</dbReference>
<feature type="domain" description="Protein kinase" evidence="7">
    <location>
        <begin position="32"/>
        <end position="335"/>
    </location>
</feature>
<accession>A0AAV7JX93</accession>
<proteinExistence type="predicted"/>
<protein>
    <submittedName>
        <fullName evidence="8">Inhibitor of nuclear factor kappa-B kinase subunit beta-like</fullName>
    </submittedName>
</protein>
<dbReference type="InterPro" id="IPR008271">
    <property type="entry name" value="Ser/Thr_kinase_AS"/>
</dbReference>
<evidence type="ECO:0000256" key="2">
    <source>
        <dbReference type="ARBA" id="ARBA00022741"/>
    </source>
</evidence>
<dbReference type="PROSITE" id="PS00108">
    <property type="entry name" value="PROTEIN_KINASE_ST"/>
    <property type="match status" value="1"/>
</dbReference>
<dbReference type="GO" id="GO:0005524">
    <property type="term" value="F:ATP binding"/>
    <property type="evidence" value="ECO:0007669"/>
    <property type="project" value="UniProtKB-UniRule"/>
</dbReference>
<evidence type="ECO:0000256" key="1">
    <source>
        <dbReference type="ARBA" id="ARBA00022679"/>
    </source>
</evidence>
<keyword evidence="4 5" id="KW-0067">ATP-binding</keyword>
<organism evidence="8 9">
    <name type="scientific">Oopsacas minuta</name>
    <dbReference type="NCBI Taxonomy" id="111878"/>
    <lineage>
        <taxon>Eukaryota</taxon>
        <taxon>Metazoa</taxon>
        <taxon>Porifera</taxon>
        <taxon>Hexactinellida</taxon>
        <taxon>Hexasterophora</taxon>
        <taxon>Lyssacinosida</taxon>
        <taxon>Leucopsacidae</taxon>
        <taxon>Oopsacas</taxon>
    </lineage>
</organism>
<dbReference type="GO" id="GO:0005829">
    <property type="term" value="C:cytosol"/>
    <property type="evidence" value="ECO:0007669"/>
    <property type="project" value="TreeGrafter"/>
</dbReference>
<evidence type="ECO:0000256" key="6">
    <source>
        <dbReference type="SAM" id="Coils"/>
    </source>
</evidence>
<dbReference type="SUPFAM" id="SSF56112">
    <property type="entry name" value="Protein kinase-like (PK-like)"/>
    <property type="match status" value="1"/>
</dbReference>
<reference evidence="8 9" key="1">
    <citation type="journal article" date="2023" name="BMC Biol.">
        <title>The compact genome of the sponge Oopsacas minuta (Hexactinellida) is lacking key metazoan core genes.</title>
        <authorList>
            <person name="Santini S."/>
            <person name="Schenkelaars Q."/>
            <person name="Jourda C."/>
            <person name="Duchesne M."/>
            <person name="Belahbib H."/>
            <person name="Rocher C."/>
            <person name="Selva M."/>
            <person name="Riesgo A."/>
            <person name="Vervoort M."/>
            <person name="Leys S.P."/>
            <person name="Kodjabachian L."/>
            <person name="Le Bivic A."/>
            <person name="Borchiellini C."/>
            <person name="Claverie J.M."/>
            <person name="Renard E."/>
        </authorList>
    </citation>
    <scope>NUCLEOTIDE SEQUENCE [LARGE SCALE GENOMIC DNA]</scope>
    <source>
        <strain evidence="8">SPO-2</strain>
    </source>
</reference>
<dbReference type="InterPro" id="IPR045269">
    <property type="entry name" value="Atg1-like"/>
</dbReference>